<evidence type="ECO:0000256" key="1">
    <source>
        <dbReference type="ARBA" id="ARBA00004370"/>
    </source>
</evidence>
<comment type="similarity">
    <text evidence="3">Belongs to the methyl-accepting chemotaxis (MCP) protein family.</text>
</comment>
<dbReference type="Pfam" id="PF00015">
    <property type="entry name" value="MCPsignal"/>
    <property type="match status" value="1"/>
</dbReference>
<evidence type="ECO:0000256" key="2">
    <source>
        <dbReference type="ARBA" id="ARBA00023224"/>
    </source>
</evidence>
<keyword evidence="8" id="KW-0675">Receptor</keyword>
<accession>A0A1M6DH67</accession>
<dbReference type="PANTHER" id="PTHR32089:SF52">
    <property type="entry name" value="CHEMOTAXIS SIGNAL TRANSDUCTION SYSTEM METHYL ACCEPTING SENSORY TRANSDUCER WITH PAS SENSORY DOMAIN"/>
    <property type="match status" value="1"/>
</dbReference>
<dbReference type="SMART" id="SM00283">
    <property type="entry name" value="MA"/>
    <property type="match status" value="1"/>
</dbReference>
<feature type="transmembrane region" description="Helical" evidence="5">
    <location>
        <begin position="154"/>
        <end position="187"/>
    </location>
</feature>
<sequence length="512" mass="56427">MRKRNQSILNEEVTFGKDEELVSTTDLRGVITYANEAFCRVAGYSFEELHRKNHNIVRHPDMPKAAFKDMWEHLQAGQPWRGAVKNRCKDGRYYWVDAFVTPIYENNQCIGYQSVRTLPDAKVKDRAEKLYARLNRGQPTAPLAMVKTIQFRSFAALLLIGAIIGLSTVAGLIADILIPLVFIGLFWPELFRQPKYEDQLKAQYDSVSRYVYSEHPDNIADFQLKMYEGKVRTILGRVTDSCQVMKQQAISLGDEAIASQSNVEQESMELESVSSSLEEMVASIEEVANSSATSSDQVQLASEQCHQAVGQVTQVSSVISSVVNNVEESTHSTQALSEKLDSINSLMAEIQGIAEQTNLLALNAAIEAARAGEQGRGFAVVADEVRSLSQRTHKTTESIQETMGQVTSALAELVKSMECSRQSAAGSIEAAEQTSQAIASLREIIGNISDASLQISTATEQQSVVAKEINVNVSKIRDASQNNLKGATLVAELSKDIREKSDRLSSMGRSFK</sequence>
<dbReference type="RefSeq" id="WP_073605821.1">
    <property type="nucleotide sequence ID" value="NZ_FQXZ01000046.1"/>
</dbReference>
<keyword evidence="2 4" id="KW-0807">Transducer</keyword>
<dbReference type="Proteomes" id="UP000184608">
    <property type="component" value="Unassembled WGS sequence"/>
</dbReference>
<dbReference type="PROSITE" id="PS50111">
    <property type="entry name" value="CHEMOTAXIS_TRANSDUC_2"/>
    <property type="match status" value="1"/>
</dbReference>
<keyword evidence="5" id="KW-0812">Transmembrane</keyword>
<evidence type="ECO:0000256" key="5">
    <source>
        <dbReference type="SAM" id="Phobius"/>
    </source>
</evidence>
<dbReference type="GO" id="GO:0004888">
    <property type="term" value="F:transmembrane signaling receptor activity"/>
    <property type="evidence" value="ECO:0007669"/>
    <property type="project" value="InterPro"/>
</dbReference>
<dbReference type="Pfam" id="PF08447">
    <property type="entry name" value="PAS_3"/>
    <property type="match status" value="1"/>
</dbReference>
<dbReference type="InterPro" id="IPR004090">
    <property type="entry name" value="Chemotax_Me-accpt_rcpt"/>
</dbReference>
<dbReference type="Gene3D" id="3.30.450.20">
    <property type="entry name" value="PAS domain"/>
    <property type="match status" value="1"/>
</dbReference>
<evidence type="ECO:0000259" key="7">
    <source>
        <dbReference type="PROSITE" id="PS50112"/>
    </source>
</evidence>
<reference evidence="8 9" key="1">
    <citation type="submission" date="2016-11" db="EMBL/GenBank/DDBJ databases">
        <authorList>
            <person name="Jaros S."/>
            <person name="Januszkiewicz K."/>
            <person name="Wedrychowicz H."/>
        </authorList>
    </citation>
    <scope>NUCLEOTIDE SEQUENCE [LARGE SCALE GENOMIC DNA]</scope>
    <source>
        <strain evidence="8 9">CECT 7868</strain>
    </source>
</reference>
<dbReference type="InterPro" id="IPR004089">
    <property type="entry name" value="MCPsignal_dom"/>
</dbReference>
<dbReference type="OrthoDB" id="5675566at2"/>
<dbReference type="InterPro" id="IPR035965">
    <property type="entry name" value="PAS-like_dom_sf"/>
</dbReference>
<evidence type="ECO:0000313" key="8">
    <source>
        <dbReference type="EMBL" id="SHI72481.1"/>
    </source>
</evidence>
<dbReference type="EMBL" id="FQXZ01000046">
    <property type="protein sequence ID" value="SHI72481.1"/>
    <property type="molecule type" value="Genomic_DNA"/>
</dbReference>
<name>A0A1M6DH67_9VIBR</name>
<feature type="domain" description="PAS" evidence="7">
    <location>
        <begin position="26"/>
        <end position="61"/>
    </location>
</feature>
<dbReference type="PRINTS" id="PR00260">
    <property type="entry name" value="CHEMTRNSDUCR"/>
</dbReference>
<dbReference type="CDD" id="cd00130">
    <property type="entry name" value="PAS"/>
    <property type="match status" value="1"/>
</dbReference>
<dbReference type="InterPro" id="IPR000014">
    <property type="entry name" value="PAS"/>
</dbReference>
<keyword evidence="5" id="KW-0472">Membrane</keyword>
<evidence type="ECO:0000259" key="6">
    <source>
        <dbReference type="PROSITE" id="PS50111"/>
    </source>
</evidence>
<organism evidence="8 9">
    <name type="scientific">Vibrio aerogenes CECT 7868</name>
    <dbReference type="NCBI Taxonomy" id="1216006"/>
    <lineage>
        <taxon>Bacteria</taxon>
        <taxon>Pseudomonadati</taxon>
        <taxon>Pseudomonadota</taxon>
        <taxon>Gammaproteobacteria</taxon>
        <taxon>Vibrionales</taxon>
        <taxon>Vibrionaceae</taxon>
        <taxon>Vibrio</taxon>
    </lineage>
</organism>
<evidence type="ECO:0000256" key="3">
    <source>
        <dbReference type="ARBA" id="ARBA00029447"/>
    </source>
</evidence>
<dbReference type="PROSITE" id="PS50112">
    <property type="entry name" value="PAS"/>
    <property type="match status" value="1"/>
</dbReference>
<protein>
    <submittedName>
        <fullName evidence="8">Aerotaxis receptor</fullName>
    </submittedName>
</protein>
<dbReference type="InterPro" id="IPR013655">
    <property type="entry name" value="PAS_fold_3"/>
</dbReference>
<dbReference type="SUPFAM" id="SSF58104">
    <property type="entry name" value="Methyl-accepting chemotaxis protein (MCP) signaling domain"/>
    <property type="match status" value="1"/>
</dbReference>
<dbReference type="PANTHER" id="PTHR32089">
    <property type="entry name" value="METHYL-ACCEPTING CHEMOTAXIS PROTEIN MCPB"/>
    <property type="match status" value="1"/>
</dbReference>
<dbReference type="GO" id="GO:0006935">
    <property type="term" value="P:chemotaxis"/>
    <property type="evidence" value="ECO:0007669"/>
    <property type="project" value="InterPro"/>
</dbReference>
<comment type="subcellular location">
    <subcellularLocation>
        <location evidence="1">Membrane</location>
    </subcellularLocation>
</comment>
<dbReference type="STRING" id="1216006.VA7868_04229"/>
<gene>
    <name evidence="8" type="primary">aer_2</name>
    <name evidence="8" type="ORF">VA7868_04229</name>
</gene>
<dbReference type="NCBIfam" id="TIGR00229">
    <property type="entry name" value="sensory_box"/>
    <property type="match status" value="1"/>
</dbReference>
<dbReference type="AlphaFoldDB" id="A0A1M6DH67"/>
<dbReference type="GO" id="GO:0007165">
    <property type="term" value="P:signal transduction"/>
    <property type="evidence" value="ECO:0007669"/>
    <property type="project" value="UniProtKB-KW"/>
</dbReference>
<evidence type="ECO:0000256" key="4">
    <source>
        <dbReference type="PROSITE-ProRule" id="PRU00284"/>
    </source>
</evidence>
<dbReference type="Gene3D" id="1.10.287.950">
    <property type="entry name" value="Methyl-accepting chemotaxis protein"/>
    <property type="match status" value="1"/>
</dbReference>
<dbReference type="SUPFAM" id="SSF55785">
    <property type="entry name" value="PYP-like sensor domain (PAS domain)"/>
    <property type="match status" value="1"/>
</dbReference>
<keyword evidence="9" id="KW-1185">Reference proteome</keyword>
<keyword evidence="5" id="KW-1133">Transmembrane helix</keyword>
<dbReference type="GO" id="GO:0016020">
    <property type="term" value="C:membrane"/>
    <property type="evidence" value="ECO:0007669"/>
    <property type="project" value="UniProtKB-SubCell"/>
</dbReference>
<proteinExistence type="inferred from homology"/>
<feature type="domain" description="Methyl-accepting transducer" evidence="6">
    <location>
        <begin position="241"/>
        <end position="477"/>
    </location>
</feature>
<evidence type="ECO:0000313" key="9">
    <source>
        <dbReference type="Proteomes" id="UP000184608"/>
    </source>
</evidence>